<dbReference type="AlphaFoldDB" id="B0VIH4"/>
<accession>B0VIH4</accession>
<proteinExistence type="predicted"/>
<dbReference type="SUPFAM" id="SSF48371">
    <property type="entry name" value="ARM repeat"/>
    <property type="match status" value="1"/>
</dbReference>
<reference evidence="1 2" key="1">
    <citation type="journal article" date="2008" name="J. Bacteriol.">
        <title>'Candidatus Cloacamonas acidaminovorans': genome sequence reconstruction provides a first glimpse of a new bacterial division.</title>
        <authorList>
            <person name="Pelletier E."/>
            <person name="Kreimeyer A."/>
            <person name="Bocs S."/>
            <person name="Rouy Z."/>
            <person name="Gyapay G."/>
            <person name="Chouari R."/>
            <person name="Riviere D."/>
            <person name="Ganesan A."/>
            <person name="Daegelen P."/>
            <person name="Sghir A."/>
            <person name="Cohen G.N."/>
            <person name="Medigue C."/>
            <person name="Weissenbach J."/>
            <person name="Le Paslier D."/>
        </authorList>
    </citation>
    <scope>NUCLEOTIDE SEQUENCE [LARGE SCALE GENOMIC DNA]</scope>
    <source>
        <strain evidence="2">Evry</strain>
    </source>
</reference>
<protein>
    <recommendedName>
        <fullName evidence="3">DNA alkylation repair enzyme</fullName>
    </recommendedName>
</protein>
<evidence type="ECO:0008006" key="3">
    <source>
        <dbReference type="Google" id="ProtNLM"/>
    </source>
</evidence>
<dbReference type="EMBL" id="CU466930">
    <property type="protein sequence ID" value="CAO79963.1"/>
    <property type="molecule type" value="Genomic_DNA"/>
</dbReference>
<evidence type="ECO:0000313" key="1">
    <source>
        <dbReference type="EMBL" id="CAO79963.1"/>
    </source>
</evidence>
<keyword evidence="2" id="KW-1185">Reference proteome</keyword>
<evidence type="ECO:0000313" key="2">
    <source>
        <dbReference type="Proteomes" id="UP000002019"/>
    </source>
</evidence>
<name>B0VIH4_CLOAI</name>
<dbReference type="Proteomes" id="UP000002019">
    <property type="component" value="Chromosome"/>
</dbReference>
<sequence>MLTIDWKERLNMDTADFLKNKLPKGDYDFEIIFIAYPERVNGKIPAEVITHVASNIVQQLGKKHDAYLPFYRALWNKKGDYGKLAFGQILSKLLNRKPSVYLPLLEEALSNATMAEINALLDKVMLPLLRKYPEKYLNKVFQYSNSSNPALQKSALNLLIKLVKRREDLIPQIMTFFSRQWLSPLGEAVPYHITMLKTVAKLNPEYYLKIWEEFSFSRDPQIVELLCTSITDYYPELESPVEIWTKSGNARLKKAATAAQRTLKKKIGAQ</sequence>
<dbReference type="KEGG" id="caci:CLOAM0048"/>
<gene>
    <name evidence="1" type="ordered locus">CLOAM0048</name>
</gene>
<dbReference type="OrthoDB" id="9824997at2"/>
<organism evidence="1 2">
    <name type="scientific">Cloacimonas acidaminovorans (strain Evry)</name>
    <dbReference type="NCBI Taxonomy" id="459349"/>
    <lineage>
        <taxon>Bacteria</taxon>
        <taxon>Pseudomonadati</taxon>
        <taxon>Candidatus Cloacimonadota</taxon>
        <taxon>Candidatus Cloacimonadia</taxon>
        <taxon>Candidatus Cloacimonadales</taxon>
        <taxon>Candidatus Cloacimonadaceae</taxon>
        <taxon>Candidatus Cloacimonas</taxon>
    </lineage>
</organism>
<dbReference type="HOGENOM" id="CLU_1029340_0_0_0"/>
<dbReference type="InterPro" id="IPR016024">
    <property type="entry name" value="ARM-type_fold"/>
</dbReference>
<dbReference type="RefSeq" id="WP_015423824.1">
    <property type="nucleotide sequence ID" value="NC_020449.1"/>
</dbReference>
<dbReference type="Gene3D" id="1.25.10.90">
    <property type="match status" value="1"/>
</dbReference>
<dbReference type="STRING" id="459349.CLOAM0048"/>